<feature type="chain" id="PRO_5023141549" evidence="4">
    <location>
        <begin position="19"/>
        <end position="828"/>
    </location>
</feature>
<dbReference type="AlphaFoldDB" id="A0A5C7B2K2"/>
<keyword evidence="7" id="KW-1185">Reference proteome</keyword>
<dbReference type="Proteomes" id="UP000321790">
    <property type="component" value="Unassembled WGS sequence"/>
</dbReference>
<dbReference type="PANTHER" id="PTHR40980">
    <property type="entry name" value="PLUG DOMAIN-CONTAINING PROTEIN"/>
    <property type="match status" value="1"/>
</dbReference>
<evidence type="ECO:0000256" key="2">
    <source>
        <dbReference type="ARBA" id="ARBA00023136"/>
    </source>
</evidence>
<dbReference type="InterPro" id="IPR036942">
    <property type="entry name" value="Beta-barrel_TonB_sf"/>
</dbReference>
<dbReference type="PANTHER" id="PTHR40980:SF4">
    <property type="entry name" value="TONB-DEPENDENT RECEPTOR-LIKE BETA-BARREL DOMAIN-CONTAINING PROTEIN"/>
    <property type="match status" value="1"/>
</dbReference>
<comment type="caution">
    <text evidence="6">The sequence shown here is derived from an EMBL/GenBank/DDBJ whole genome shotgun (WGS) entry which is preliminary data.</text>
</comment>
<feature type="signal peptide" evidence="4">
    <location>
        <begin position="1"/>
        <end position="18"/>
    </location>
</feature>
<proteinExistence type="predicted"/>
<gene>
    <name evidence="6" type="ORF">FUA26_08395</name>
</gene>
<dbReference type="InterPro" id="IPR041700">
    <property type="entry name" value="OMP_b-brl_3"/>
</dbReference>
<dbReference type="EMBL" id="VOSC01000019">
    <property type="protein sequence ID" value="TXE12072.1"/>
    <property type="molecule type" value="Genomic_DNA"/>
</dbReference>
<organism evidence="6 7">
    <name type="scientific">Seonamhaeicola algicola</name>
    <dbReference type="NCBI Taxonomy" id="1719036"/>
    <lineage>
        <taxon>Bacteria</taxon>
        <taxon>Pseudomonadati</taxon>
        <taxon>Bacteroidota</taxon>
        <taxon>Flavobacteriia</taxon>
        <taxon>Flavobacteriales</taxon>
        <taxon>Flavobacteriaceae</taxon>
    </lineage>
</organism>
<dbReference type="OrthoDB" id="8764943at2"/>
<keyword evidence="4" id="KW-0732">Signal</keyword>
<accession>A0A5C7B2K2</accession>
<evidence type="ECO:0000259" key="5">
    <source>
        <dbReference type="Pfam" id="PF14905"/>
    </source>
</evidence>
<keyword evidence="3" id="KW-0998">Cell outer membrane</keyword>
<name>A0A5C7B2K2_9FLAO</name>
<comment type="subcellular location">
    <subcellularLocation>
        <location evidence="1">Cell outer membrane</location>
    </subcellularLocation>
</comment>
<evidence type="ECO:0000313" key="7">
    <source>
        <dbReference type="Proteomes" id="UP000321790"/>
    </source>
</evidence>
<evidence type="ECO:0000256" key="4">
    <source>
        <dbReference type="SAM" id="SignalP"/>
    </source>
</evidence>
<dbReference type="SUPFAM" id="SSF49464">
    <property type="entry name" value="Carboxypeptidase regulatory domain-like"/>
    <property type="match status" value="1"/>
</dbReference>
<dbReference type="GO" id="GO:0009279">
    <property type="term" value="C:cell outer membrane"/>
    <property type="evidence" value="ECO:0007669"/>
    <property type="project" value="UniProtKB-SubCell"/>
</dbReference>
<dbReference type="InterPro" id="IPR037066">
    <property type="entry name" value="Plug_dom_sf"/>
</dbReference>
<dbReference type="Gene3D" id="2.170.130.10">
    <property type="entry name" value="TonB-dependent receptor, plug domain"/>
    <property type="match status" value="1"/>
</dbReference>
<keyword evidence="6" id="KW-0675">Receptor</keyword>
<protein>
    <submittedName>
        <fullName evidence="6">TonB-dependent receptor</fullName>
    </submittedName>
</protein>
<dbReference type="Pfam" id="PF13715">
    <property type="entry name" value="CarbopepD_reg_2"/>
    <property type="match status" value="1"/>
</dbReference>
<dbReference type="RefSeq" id="WP_147134289.1">
    <property type="nucleotide sequence ID" value="NZ_VOSC01000019.1"/>
</dbReference>
<dbReference type="SUPFAM" id="SSF56935">
    <property type="entry name" value="Porins"/>
    <property type="match status" value="1"/>
</dbReference>
<dbReference type="Pfam" id="PF14905">
    <property type="entry name" value="OMP_b-brl_3"/>
    <property type="match status" value="1"/>
</dbReference>
<keyword evidence="2" id="KW-0472">Membrane</keyword>
<dbReference type="Gene3D" id="2.40.170.20">
    <property type="entry name" value="TonB-dependent receptor, beta-barrel domain"/>
    <property type="match status" value="1"/>
</dbReference>
<sequence>MKHAFFMCIFLLSLIANAHTDPTNADKKGSIIGTVLDATLKQPLPYVNVIIKNSNNQTITGGITLDDGTFKIDKITEGNVIVSIQYIGYKTYTKNITIGKGNYNVNLGDIFLEEEAESLEAVTVIAENSTIQQKVDRKVITIGKDLAATGTASQLMVGIPSVNVDAQTGDISMRGNQNVRVMVDGKLSNIPTAQLLKQIPSTAIKSIELITNPSAKYNPEGMSGIINIVLHKNTMVGFNGNLNVGVTHEKEAKFNSALNMNYRNGKFNVFGSYSNNISKNRNRGEVNRPENNSVQNFSFLDSRKNHQFKVGLDFYLNEKNTISVFTNQNLTDNSTIGKTLATFRDNEAFNQNQIFTNIGENTSEQYNFNYKLDFTKEGENIELEVDYNTYEGENPVFFDQILGPLSDYTDFNETYRKRTTVNLDYTNPLSETAKLEVGLEARLFNTDISYASTGDSYDQTGALIPTPSTNFDYTRNIYSAYVNFNKKINKWTYQVGVRAENVNVETLAIQQDVTTSNITNIPFDNDYFELYPSVFITYEASEKNSYQFSYSRRVDRPGIGQVNPIKEWSTPLISSFGNQALVPQFTNSVEVNYTRNLKDRKGSVTAGVFYRAISDEINRALFIDRSDVTSGRVILTHDNFDDTSAFGLELSTNYRPTKWWFINGSFDLYSQTQKGIAENIVDGVLIENATITDIETKVTEVDNVAWNFRMFNNFSLSKSLTFTAFGFYRGKNKNIQFDVKPMYFVNLGMRYSFLENNRATFAFNLNDVFDTQRFAFDGQRPFVQNGAFNWESNTWNISLNYRFGGGKYRAKARKQRDNNVKSGGGGFL</sequence>
<evidence type="ECO:0000313" key="6">
    <source>
        <dbReference type="EMBL" id="TXE12072.1"/>
    </source>
</evidence>
<feature type="domain" description="Outer membrane protein beta-barrel" evidence="5">
    <location>
        <begin position="373"/>
        <end position="801"/>
    </location>
</feature>
<dbReference type="Gene3D" id="2.60.40.1120">
    <property type="entry name" value="Carboxypeptidase-like, regulatory domain"/>
    <property type="match status" value="1"/>
</dbReference>
<dbReference type="InterPro" id="IPR008969">
    <property type="entry name" value="CarboxyPept-like_regulatory"/>
</dbReference>
<reference evidence="7" key="1">
    <citation type="submission" date="2019-08" db="EMBL/GenBank/DDBJ databases">
        <title>Seonamhaeicola sediminis sp. nov., isolated from marine sediment.</title>
        <authorList>
            <person name="Cao W.R."/>
        </authorList>
    </citation>
    <scope>NUCLEOTIDE SEQUENCE [LARGE SCALE GENOMIC DNA]</scope>
    <source>
        <strain evidence="7">Gy8</strain>
    </source>
</reference>
<evidence type="ECO:0000256" key="3">
    <source>
        <dbReference type="ARBA" id="ARBA00023237"/>
    </source>
</evidence>
<evidence type="ECO:0000256" key="1">
    <source>
        <dbReference type="ARBA" id="ARBA00004442"/>
    </source>
</evidence>